<organism evidence="1 2">
    <name type="scientific">Dysosmobacter segnis</name>
    <dbReference type="NCBI Taxonomy" id="2763042"/>
    <lineage>
        <taxon>Bacteria</taxon>
        <taxon>Bacillati</taxon>
        <taxon>Bacillota</taxon>
        <taxon>Clostridia</taxon>
        <taxon>Eubacteriales</taxon>
        <taxon>Oscillospiraceae</taxon>
        <taxon>Dysosmobacter</taxon>
    </lineage>
</organism>
<proteinExistence type="predicted"/>
<keyword evidence="2" id="KW-1185">Reference proteome</keyword>
<evidence type="ECO:0000313" key="2">
    <source>
        <dbReference type="Proteomes" id="UP000620327"/>
    </source>
</evidence>
<name>A0A923MG35_9FIRM</name>
<sequence>MNLKEAFRFQNKLQSMMTDAQSILGNNGNITKVQNTYLRHKVMAEAEDEVTMEAPSTEYSENITEMAEFLLFLLDEREKLSAAIHQAKVSLPLGAGLDGEVSLNGKRQEIATLLRHMAGLRNGEVLISNGGVGYRFNNEGNQVSYRCDVKRVTTINFDRNKIRKMCADLSKKSDETSATLDVALVNTPVEYEAPFDVNETFAEAFEAHMSALS</sequence>
<comment type="caution">
    <text evidence="1">The sequence shown here is derived from an EMBL/GenBank/DDBJ whole genome shotgun (WGS) entry which is preliminary data.</text>
</comment>
<protein>
    <submittedName>
        <fullName evidence="1">Uncharacterized protein</fullName>
    </submittedName>
</protein>
<evidence type="ECO:0000313" key="1">
    <source>
        <dbReference type="EMBL" id="MBC5770055.1"/>
    </source>
</evidence>
<dbReference type="AlphaFoldDB" id="A0A923MG35"/>
<dbReference type="EMBL" id="JACOQI010000005">
    <property type="protein sequence ID" value="MBC5770055.1"/>
    <property type="molecule type" value="Genomic_DNA"/>
</dbReference>
<dbReference type="RefSeq" id="WP_187014362.1">
    <property type="nucleotide sequence ID" value="NZ_JACOQI010000005.1"/>
</dbReference>
<dbReference type="Proteomes" id="UP000620327">
    <property type="component" value="Unassembled WGS sequence"/>
</dbReference>
<reference evidence="1" key="1">
    <citation type="submission" date="2020-08" db="EMBL/GenBank/DDBJ databases">
        <title>Genome public.</title>
        <authorList>
            <person name="Liu C."/>
            <person name="Sun Q."/>
        </authorList>
    </citation>
    <scope>NUCLEOTIDE SEQUENCE</scope>
    <source>
        <strain evidence="1">BX15</strain>
    </source>
</reference>
<accession>A0A923MG35</accession>
<gene>
    <name evidence="1" type="ORF">H8Z83_06900</name>
</gene>